<accession>A0ACB7I7V8</accession>
<reference evidence="2" key="1">
    <citation type="journal article" date="2016" name="Nat. Biotechnol.">
        <title>Sequencing wild and cultivated cassava and related species reveals extensive interspecific hybridization and genetic diversity.</title>
        <authorList>
            <person name="Bredeson J.V."/>
            <person name="Lyons J.B."/>
            <person name="Prochnik S.E."/>
            <person name="Wu G.A."/>
            <person name="Ha C.M."/>
            <person name="Edsinger-Gonzales E."/>
            <person name="Grimwood J."/>
            <person name="Schmutz J."/>
            <person name="Rabbi I.Y."/>
            <person name="Egesi C."/>
            <person name="Nauluvula P."/>
            <person name="Lebot V."/>
            <person name="Ndunguru J."/>
            <person name="Mkamilo G."/>
            <person name="Bart R.S."/>
            <person name="Setter T.L."/>
            <person name="Gleadow R.M."/>
            <person name="Kulakow P."/>
            <person name="Ferguson M.E."/>
            <person name="Rounsley S."/>
            <person name="Rokhsar D.S."/>
        </authorList>
    </citation>
    <scope>NUCLEOTIDE SEQUENCE [LARGE SCALE GENOMIC DNA]</scope>
    <source>
        <strain evidence="2">cv. AM560-2</strain>
    </source>
</reference>
<keyword evidence="2" id="KW-1185">Reference proteome</keyword>
<sequence length="353" mass="40145">MDFYSEKGFFCKAKSVALSVYGFISWSITLPSTMQIQKQHWPTSPGLKTLIYSPEESPQNPNPHRFVVHSYMISSLFFPPSPSSSSTSSSSFRSLTSSSSYSSWSSMLDDVIGTESGVYLDSISEEETEARMEKLLQPYHRNLSKRNQQPCEMRKKYPPPIPLLARTGNLPGHMPWNLTRHYSNGRLILKEQRVKHHEYFEAYRENGRLILNLVPLDDTVRCCHSVYDEEEEIELQDLELVEEEETEETYDNIEEEEEETEADEQTEDDKYLEDKINNEKLMGAASASSVPKSSLKNVSDERPGDVRKCLTYAGRKTLESYYLSCNANAGGYIARSGSAATLSFTIRPMTTVV</sequence>
<proteinExistence type="predicted"/>
<dbReference type="EMBL" id="CM004388">
    <property type="protein sequence ID" value="KAG8660426.1"/>
    <property type="molecule type" value="Genomic_DNA"/>
</dbReference>
<protein>
    <submittedName>
        <fullName evidence="1">Uncharacterized protein</fullName>
    </submittedName>
</protein>
<evidence type="ECO:0000313" key="1">
    <source>
        <dbReference type="EMBL" id="KAG8660426.1"/>
    </source>
</evidence>
<gene>
    <name evidence="1" type="ORF">MANES_02G156700v8</name>
</gene>
<comment type="caution">
    <text evidence="1">The sequence shown here is derived from an EMBL/GenBank/DDBJ whole genome shotgun (WGS) entry which is preliminary data.</text>
</comment>
<dbReference type="Proteomes" id="UP000091857">
    <property type="component" value="Chromosome 2"/>
</dbReference>
<evidence type="ECO:0000313" key="2">
    <source>
        <dbReference type="Proteomes" id="UP000091857"/>
    </source>
</evidence>
<organism evidence="1 2">
    <name type="scientific">Manihot esculenta</name>
    <name type="common">Cassava</name>
    <name type="synonym">Jatropha manihot</name>
    <dbReference type="NCBI Taxonomy" id="3983"/>
    <lineage>
        <taxon>Eukaryota</taxon>
        <taxon>Viridiplantae</taxon>
        <taxon>Streptophyta</taxon>
        <taxon>Embryophyta</taxon>
        <taxon>Tracheophyta</taxon>
        <taxon>Spermatophyta</taxon>
        <taxon>Magnoliopsida</taxon>
        <taxon>eudicotyledons</taxon>
        <taxon>Gunneridae</taxon>
        <taxon>Pentapetalae</taxon>
        <taxon>rosids</taxon>
        <taxon>fabids</taxon>
        <taxon>Malpighiales</taxon>
        <taxon>Euphorbiaceae</taxon>
        <taxon>Crotonoideae</taxon>
        <taxon>Manihoteae</taxon>
        <taxon>Manihot</taxon>
    </lineage>
</organism>
<name>A0ACB7I7V8_MANES</name>